<evidence type="ECO:0000256" key="1">
    <source>
        <dbReference type="ARBA" id="ARBA00022723"/>
    </source>
</evidence>
<comment type="caution">
    <text evidence="4">The sequence shown here is derived from an EMBL/GenBank/DDBJ whole genome shotgun (WGS) entry which is preliminary data.</text>
</comment>
<evidence type="ECO:0000313" key="4">
    <source>
        <dbReference type="EMBL" id="GAA3990657.1"/>
    </source>
</evidence>
<dbReference type="SFLD" id="SFLDG01017">
    <property type="entry name" value="Polyprenyl_Transferase_Like"/>
    <property type="match status" value="1"/>
</dbReference>
<evidence type="ECO:0000256" key="3">
    <source>
        <dbReference type="RuleBase" id="RU004466"/>
    </source>
</evidence>
<dbReference type="GO" id="GO:0016740">
    <property type="term" value="F:transferase activity"/>
    <property type="evidence" value="ECO:0007669"/>
    <property type="project" value="UniProtKB-KW"/>
</dbReference>
<evidence type="ECO:0000313" key="5">
    <source>
        <dbReference type="Proteomes" id="UP001501747"/>
    </source>
</evidence>
<dbReference type="PROSITE" id="PS00444">
    <property type="entry name" value="POLYPRENYL_SYNTHASE_2"/>
    <property type="match status" value="1"/>
</dbReference>
<name>A0ABP7R2E3_9PSEU</name>
<dbReference type="EMBL" id="BAABAL010000004">
    <property type="protein sequence ID" value="GAA3990657.1"/>
    <property type="molecule type" value="Genomic_DNA"/>
</dbReference>
<sequence>MTANPDEKIRLTAMTSDDPKRRDVAALLAKCRAAVEPTVRAAVDTLPEPVRRVAAYHFGWLDEHGRPRTDDNGGKWLRPALALLSARAVGGAAEDAVLAATSVELVHNFSLLHDDIIDGDTTRRNRPTAWTVFGAPAAILAGDALWALAMRVLTDGGGTASVRGVRTMALTLCRLMDGQSADTDFPAREHVSMAECQAMAAGKTAAVLGCACALGAVTGGGSDAQVDAFQRMGEHLGMAFQVVDDVLGIWGDPDVVGKPVGSDLASRKKSLPVVAALESGTVAGAELAELYRLDRALTPTEIERAAHLVEAAGGREWARREAERSAQAALHALADVGPEPVAGAELRALVSLVTIRDH</sequence>
<gene>
    <name evidence="4" type="ORF">GCM10022247_06800</name>
</gene>
<dbReference type="Gene3D" id="1.10.600.10">
    <property type="entry name" value="Farnesyl Diphosphate Synthase"/>
    <property type="match status" value="1"/>
</dbReference>
<keyword evidence="3 4" id="KW-0808">Transferase</keyword>
<dbReference type="SUPFAM" id="SSF48576">
    <property type="entry name" value="Terpenoid synthases"/>
    <property type="match status" value="1"/>
</dbReference>
<comment type="similarity">
    <text evidence="3">Belongs to the FPP/GGPP synthase family.</text>
</comment>
<dbReference type="PANTHER" id="PTHR12001">
    <property type="entry name" value="GERANYLGERANYL PYROPHOSPHATE SYNTHASE"/>
    <property type="match status" value="1"/>
</dbReference>
<dbReference type="InterPro" id="IPR000092">
    <property type="entry name" value="Polyprenyl_synt"/>
</dbReference>
<dbReference type="Proteomes" id="UP001501747">
    <property type="component" value="Unassembled WGS sequence"/>
</dbReference>
<dbReference type="SFLD" id="SFLDS00005">
    <property type="entry name" value="Isoprenoid_Synthase_Type_I"/>
    <property type="match status" value="1"/>
</dbReference>
<proteinExistence type="inferred from homology"/>
<accession>A0ABP7R2E3</accession>
<protein>
    <submittedName>
        <fullName evidence="4">Family 2 encapsulin nanocompartment cargo protein polyprenyl transferase</fullName>
    </submittedName>
</protein>
<dbReference type="Pfam" id="PF00348">
    <property type="entry name" value="polyprenyl_synt"/>
    <property type="match status" value="1"/>
</dbReference>
<dbReference type="InterPro" id="IPR008949">
    <property type="entry name" value="Isoprenoid_synthase_dom_sf"/>
</dbReference>
<organism evidence="4 5">
    <name type="scientific">Allokutzneria multivorans</name>
    <dbReference type="NCBI Taxonomy" id="1142134"/>
    <lineage>
        <taxon>Bacteria</taxon>
        <taxon>Bacillati</taxon>
        <taxon>Actinomycetota</taxon>
        <taxon>Actinomycetes</taxon>
        <taxon>Pseudonocardiales</taxon>
        <taxon>Pseudonocardiaceae</taxon>
        <taxon>Allokutzneria</taxon>
    </lineage>
</organism>
<dbReference type="InterPro" id="IPR033749">
    <property type="entry name" value="Polyprenyl_synt_CS"/>
</dbReference>
<dbReference type="PANTHER" id="PTHR12001:SF86">
    <property type="entry name" value="GERANYLGERANYL DIPHOSPHATE SYNTHASE"/>
    <property type="match status" value="1"/>
</dbReference>
<keyword evidence="5" id="KW-1185">Reference proteome</keyword>
<evidence type="ECO:0000256" key="2">
    <source>
        <dbReference type="ARBA" id="ARBA00022842"/>
    </source>
</evidence>
<keyword evidence="1" id="KW-0479">Metal-binding</keyword>
<keyword evidence="2" id="KW-0460">Magnesium</keyword>
<reference evidence="5" key="1">
    <citation type="journal article" date="2019" name="Int. J. Syst. Evol. Microbiol.">
        <title>The Global Catalogue of Microorganisms (GCM) 10K type strain sequencing project: providing services to taxonomists for standard genome sequencing and annotation.</title>
        <authorList>
            <consortium name="The Broad Institute Genomics Platform"/>
            <consortium name="The Broad Institute Genome Sequencing Center for Infectious Disease"/>
            <person name="Wu L."/>
            <person name="Ma J."/>
        </authorList>
    </citation>
    <scope>NUCLEOTIDE SEQUENCE [LARGE SCALE GENOMIC DNA]</scope>
    <source>
        <strain evidence="5">JCM 17342</strain>
    </source>
</reference>
<dbReference type="CDD" id="cd00685">
    <property type="entry name" value="Trans_IPPS_HT"/>
    <property type="match status" value="1"/>
</dbReference>